<dbReference type="CDD" id="cd09531">
    <property type="entry name" value="SAM_CS047"/>
    <property type="match status" value="1"/>
</dbReference>
<dbReference type="EMBL" id="JAODUP010000041">
    <property type="protein sequence ID" value="KAK2166177.1"/>
    <property type="molecule type" value="Genomic_DNA"/>
</dbReference>
<dbReference type="Pfam" id="PF18017">
    <property type="entry name" value="SAM_4"/>
    <property type="match status" value="1"/>
</dbReference>
<dbReference type="Proteomes" id="UP001208570">
    <property type="component" value="Unassembled WGS sequence"/>
</dbReference>
<feature type="region of interest" description="Disordered" evidence="1">
    <location>
        <begin position="72"/>
        <end position="95"/>
    </location>
</feature>
<keyword evidence="3" id="KW-1185">Reference proteome</keyword>
<evidence type="ECO:0000313" key="3">
    <source>
        <dbReference type="Proteomes" id="UP001208570"/>
    </source>
</evidence>
<dbReference type="PANTHER" id="PTHR21359:SF1">
    <property type="entry name" value="DUF5577 DOMAIN-CONTAINING PROTEIN"/>
    <property type="match status" value="1"/>
</dbReference>
<evidence type="ECO:0008006" key="4">
    <source>
        <dbReference type="Google" id="ProtNLM"/>
    </source>
</evidence>
<comment type="caution">
    <text evidence="2">The sequence shown here is derived from an EMBL/GenBank/DDBJ whole genome shotgun (WGS) entry which is preliminary data.</text>
</comment>
<proteinExistence type="predicted"/>
<evidence type="ECO:0000313" key="2">
    <source>
        <dbReference type="EMBL" id="KAK2166177.1"/>
    </source>
</evidence>
<dbReference type="AlphaFoldDB" id="A0AAD9NDE6"/>
<dbReference type="InterPro" id="IPR040772">
    <property type="entry name" value="C19orf47_SAM"/>
</dbReference>
<name>A0AAD9NDE6_9ANNE</name>
<sequence length="410" mass="43785">MTVWIKFFSDAGIPAGVAANYAVLFTEHRIQQDMLLDLNKDYLSEMGITVLGDVIAILRHAKNVHAQMTKEKALKESINETSPPKPSTPASRTVNHYLGKSPSQDSVTESPVPMISVQLASRLGTGSSTARASVTKTISLKAQKEEVPVPKIRRVLPEHEGKYKVIMPKGTTEKTKRILRKTTPADASHSVFTRLGQSDLDTEKQGGTITITGIGKVVVRNTSTSSPQGSVFNRLGSISTVKRPASSTCPDSDDSDDEALPYAGVLKQTAKPSKIHLGQKIASPVKRVKIDTQKEKDVESSEVVTSTEGILASCATVVKKPARARLGKTTGTSSSVGAALGNITVTKNVNLRLSVKKAAVISPEKISVKKISLKRTAVPDTQNQGALTRAAKKSLAKASVFSRLGKPTST</sequence>
<dbReference type="PANTHER" id="PTHR21359">
    <property type="entry name" value="DUF5577 DOMAIN-CONTAINING PROTEIN"/>
    <property type="match status" value="1"/>
</dbReference>
<accession>A0AAD9NDE6</accession>
<dbReference type="GO" id="GO:0005634">
    <property type="term" value="C:nucleus"/>
    <property type="evidence" value="ECO:0007669"/>
    <property type="project" value="TreeGrafter"/>
</dbReference>
<dbReference type="SUPFAM" id="SSF47769">
    <property type="entry name" value="SAM/Pointed domain"/>
    <property type="match status" value="1"/>
</dbReference>
<gene>
    <name evidence="2" type="ORF">LSH36_41g13079</name>
</gene>
<dbReference type="Gene3D" id="1.10.150.50">
    <property type="entry name" value="Transcription Factor, Ets-1"/>
    <property type="match status" value="1"/>
</dbReference>
<evidence type="ECO:0000256" key="1">
    <source>
        <dbReference type="SAM" id="MobiDB-lite"/>
    </source>
</evidence>
<dbReference type="InterPro" id="IPR039161">
    <property type="entry name" value="C19orf47-like"/>
</dbReference>
<reference evidence="2" key="1">
    <citation type="journal article" date="2023" name="Mol. Biol. Evol.">
        <title>Third-Generation Sequencing Reveals the Adaptive Role of the Epigenome in Three Deep-Sea Polychaetes.</title>
        <authorList>
            <person name="Perez M."/>
            <person name="Aroh O."/>
            <person name="Sun Y."/>
            <person name="Lan Y."/>
            <person name="Juniper S.K."/>
            <person name="Young C.R."/>
            <person name="Angers B."/>
            <person name="Qian P.Y."/>
        </authorList>
    </citation>
    <scope>NUCLEOTIDE SEQUENCE</scope>
    <source>
        <strain evidence="2">P08H-3</strain>
    </source>
</reference>
<dbReference type="InterPro" id="IPR013761">
    <property type="entry name" value="SAM/pointed_sf"/>
</dbReference>
<protein>
    <recommendedName>
        <fullName evidence="4">SAM domain-containing protein</fullName>
    </recommendedName>
</protein>
<organism evidence="2 3">
    <name type="scientific">Paralvinella palmiformis</name>
    <dbReference type="NCBI Taxonomy" id="53620"/>
    <lineage>
        <taxon>Eukaryota</taxon>
        <taxon>Metazoa</taxon>
        <taxon>Spiralia</taxon>
        <taxon>Lophotrochozoa</taxon>
        <taxon>Annelida</taxon>
        <taxon>Polychaeta</taxon>
        <taxon>Sedentaria</taxon>
        <taxon>Canalipalpata</taxon>
        <taxon>Terebellida</taxon>
        <taxon>Terebelliformia</taxon>
        <taxon>Alvinellidae</taxon>
        <taxon>Paralvinella</taxon>
    </lineage>
</organism>